<feature type="region of interest" description="Disordered" evidence="1">
    <location>
        <begin position="1"/>
        <end position="26"/>
    </location>
</feature>
<evidence type="ECO:0000256" key="1">
    <source>
        <dbReference type="SAM" id="MobiDB-lite"/>
    </source>
</evidence>
<evidence type="ECO:0000313" key="3">
    <source>
        <dbReference type="Proteomes" id="UP000807716"/>
    </source>
</evidence>
<evidence type="ECO:0000313" key="2">
    <source>
        <dbReference type="EMBL" id="KAG0249148.1"/>
    </source>
</evidence>
<protein>
    <submittedName>
        <fullName evidence="2">Uncharacterized protein</fullName>
    </submittedName>
</protein>
<dbReference type="InterPro" id="IPR019034">
    <property type="entry name" value="UPF0390"/>
</dbReference>
<gene>
    <name evidence="2" type="ORF">DFQ27_000330</name>
</gene>
<proteinExistence type="predicted"/>
<dbReference type="OrthoDB" id="5239630at2759"/>
<comment type="caution">
    <text evidence="2">The sequence shown here is derived from an EMBL/GenBank/DDBJ whole genome shotgun (WGS) entry which is preliminary data.</text>
</comment>
<keyword evidence="3" id="KW-1185">Reference proteome</keyword>
<dbReference type="EMBL" id="JAAAJB010001065">
    <property type="protein sequence ID" value="KAG0249148.1"/>
    <property type="molecule type" value="Genomic_DNA"/>
</dbReference>
<feature type="region of interest" description="Disordered" evidence="1">
    <location>
        <begin position="85"/>
        <end position="106"/>
    </location>
</feature>
<dbReference type="Proteomes" id="UP000807716">
    <property type="component" value="Unassembled WGS sequence"/>
</dbReference>
<reference evidence="2" key="1">
    <citation type="journal article" date="2020" name="Fungal Divers.">
        <title>Resolving the Mortierellaceae phylogeny through synthesis of multi-gene phylogenetics and phylogenomics.</title>
        <authorList>
            <person name="Vandepol N."/>
            <person name="Liber J."/>
            <person name="Desiro A."/>
            <person name="Na H."/>
            <person name="Kennedy M."/>
            <person name="Barry K."/>
            <person name="Grigoriev I.V."/>
            <person name="Miller A.N."/>
            <person name="O'Donnell K."/>
            <person name="Stajich J.E."/>
            <person name="Bonito G."/>
        </authorList>
    </citation>
    <scope>NUCLEOTIDE SEQUENCE</scope>
    <source>
        <strain evidence="2">BC1065</strain>
    </source>
</reference>
<dbReference type="AlphaFoldDB" id="A0A9P6PNY9"/>
<dbReference type="Pfam" id="PF09495">
    <property type="entry name" value="DUF2462"/>
    <property type="match status" value="1"/>
</dbReference>
<accession>A0A9P6PNY9</accession>
<organism evidence="2 3">
    <name type="scientific">Actinomortierella ambigua</name>
    <dbReference type="NCBI Taxonomy" id="1343610"/>
    <lineage>
        <taxon>Eukaryota</taxon>
        <taxon>Fungi</taxon>
        <taxon>Fungi incertae sedis</taxon>
        <taxon>Mucoromycota</taxon>
        <taxon>Mortierellomycotina</taxon>
        <taxon>Mortierellomycetes</taxon>
        <taxon>Mortierellales</taxon>
        <taxon>Mortierellaceae</taxon>
        <taxon>Actinomortierella</taxon>
    </lineage>
</organism>
<name>A0A9P6PNY9_9FUNG</name>
<sequence>MAQKAPKKSNVQKNAVKKQGTGIVKKGARAIAPKKSVLVKQAATQKKLSTQINKNIENVIAARAGATGKLTIMKKVADAGIAAERKAGGRKTAGGTPKFTKGKTTK</sequence>